<feature type="compositionally biased region" description="Basic and acidic residues" evidence="6">
    <location>
        <begin position="374"/>
        <end position="391"/>
    </location>
</feature>
<feature type="compositionally biased region" description="Basic and acidic residues" evidence="6">
    <location>
        <begin position="463"/>
        <end position="480"/>
    </location>
</feature>
<feature type="region of interest" description="Disordered" evidence="6">
    <location>
        <begin position="134"/>
        <end position="153"/>
    </location>
</feature>
<feature type="compositionally biased region" description="Basic and acidic residues" evidence="6">
    <location>
        <begin position="79"/>
        <end position="95"/>
    </location>
</feature>
<dbReference type="PANTHER" id="PTHR47286">
    <property type="entry name" value="F3I6.9 PROTEIN"/>
    <property type="match status" value="1"/>
</dbReference>
<dbReference type="EMBL" id="CAXHTB010000023">
    <property type="protein sequence ID" value="CAL0331490.1"/>
    <property type="molecule type" value="Genomic_DNA"/>
</dbReference>
<protein>
    <recommendedName>
        <fullName evidence="7">TPX2 C-terminal domain-containing protein</fullName>
    </recommendedName>
</protein>
<evidence type="ECO:0000313" key="9">
    <source>
        <dbReference type="Proteomes" id="UP001497480"/>
    </source>
</evidence>
<gene>
    <name evidence="8" type="ORF">LLUT_LOCUS32550</name>
</gene>
<proteinExistence type="inferred from homology"/>
<evidence type="ECO:0000256" key="6">
    <source>
        <dbReference type="SAM" id="MobiDB-lite"/>
    </source>
</evidence>
<keyword evidence="9" id="KW-1185">Reference proteome</keyword>
<feature type="compositionally biased region" description="Basic and acidic residues" evidence="6">
    <location>
        <begin position="403"/>
        <end position="426"/>
    </location>
</feature>
<dbReference type="Pfam" id="PF06886">
    <property type="entry name" value="TPX2"/>
    <property type="match status" value="1"/>
</dbReference>
<feature type="region of interest" description="Disordered" evidence="6">
    <location>
        <begin position="205"/>
        <end position="295"/>
    </location>
</feature>
<sequence length="480" mass="53504">MGETTAVSNSSLQVSVSFGRFENESLSWERWSSFSPNKYLEEVEKCATPGSVAQKKAYFEAHYKKIAARKVELLAEQKQVNEESFGSEDRSHLDPDGSSCVTEAELDISNTQDSVEGVKQETCSFGETRRTELDNLEEEVSVSRDCQSSSVEGENKELECGSHSFLQIDKTEEVVCIKQVEDHNIEAEDVKEISHVVYKDKKKSSQIESKEVKLDHPKEHKVTTIDRESIGAKTKKKSILPTAKASQISMRRSSKPASTPTKILASAPSTKKGTAPYLSSRPFTSDVESRKVSKKSLHMSMSLGLSNPDPAPHTTMRKSIIMEKMGDKDIVKRAFKTFQNNFNQPETSGEDKLLVKKQVPSRGTVSKVPTSTALRKENGQRSKVDSVDKRSGHSVGATIGPKSDVRAEKAEESSRKIKEKSNAKAVERTRLQLKLKEEKEAEMKKLKHNFKAKPLPAFYRGQEVSKSHPLKGDAKPVNRQ</sequence>
<feature type="region of interest" description="Disordered" evidence="6">
    <location>
        <begin position="79"/>
        <end position="104"/>
    </location>
</feature>
<comment type="caution">
    <text evidence="8">The sequence shown here is derived from an EMBL/GenBank/DDBJ whole genome shotgun (WGS) entry which is preliminary data.</text>
</comment>
<dbReference type="PANTHER" id="PTHR47286:SF2">
    <property type="entry name" value="F3I6.9 PROTEIN"/>
    <property type="match status" value="1"/>
</dbReference>
<comment type="subcellular location">
    <subcellularLocation>
        <location evidence="1">Cytoplasm</location>
        <location evidence="1">Cytoskeleton</location>
    </subcellularLocation>
</comment>
<feature type="compositionally biased region" description="Basic and acidic residues" evidence="6">
    <location>
        <begin position="205"/>
        <end position="230"/>
    </location>
</feature>
<reference evidence="8 9" key="1">
    <citation type="submission" date="2024-03" db="EMBL/GenBank/DDBJ databases">
        <authorList>
            <person name="Martinez-Hernandez J."/>
        </authorList>
    </citation>
    <scope>NUCLEOTIDE SEQUENCE [LARGE SCALE GENOMIC DNA]</scope>
</reference>
<keyword evidence="3" id="KW-0963">Cytoplasm</keyword>
<evidence type="ECO:0000256" key="1">
    <source>
        <dbReference type="ARBA" id="ARBA00004245"/>
    </source>
</evidence>
<feature type="compositionally biased region" description="Polar residues" evidence="6">
    <location>
        <begin position="244"/>
        <end position="272"/>
    </location>
</feature>
<feature type="domain" description="TPX2 C-terminal" evidence="7">
    <location>
        <begin position="402"/>
        <end position="469"/>
    </location>
</feature>
<comment type="similarity">
    <text evidence="2">Belongs to the TPX2 family.</text>
</comment>
<evidence type="ECO:0000256" key="4">
    <source>
        <dbReference type="ARBA" id="ARBA00022701"/>
    </source>
</evidence>
<feature type="region of interest" description="Disordered" evidence="6">
    <location>
        <begin position="457"/>
        <end position="480"/>
    </location>
</feature>
<evidence type="ECO:0000256" key="5">
    <source>
        <dbReference type="ARBA" id="ARBA00023212"/>
    </source>
</evidence>
<dbReference type="GO" id="GO:0005874">
    <property type="term" value="C:microtubule"/>
    <property type="evidence" value="ECO:0007669"/>
    <property type="project" value="UniProtKB-KW"/>
</dbReference>
<evidence type="ECO:0000256" key="2">
    <source>
        <dbReference type="ARBA" id="ARBA00005885"/>
    </source>
</evidence>
<feature type="compositionally biased region" description="Polar residues" evidence="6">
    <location>
        <begin position="361"/>
        <end position="373"/>
    </location>
</feature>
<organism evidence="8 9">
    <name type="scientific">Lupinus luteus</name>
    <name type="common">European yellow lupine</name>
    <dbReference type="NCBI Taxonomy" id="3873"/>
    <lineage>
        <taxon>Eukaryota</taxon>
        <taxon>Viridiplantae</taxon>
        <taxon>Streptophyta</taxon>
        <taxon>Embryophyta</taxon>
        <taxon>Tracheophyta</taxon>
        <taxon>Spermatophyta</taxon>
        <taxon>Magnoliopsida</taxon>
        <taxon>eudicotyledons</taxon>
        <taxon>Gunneridae</taxon>
        <taxon>Pentapetalae</taxon>
        <taxon>rosids</taxon>
        <taxon>fabids</taxon>
        <taxon>Fabales</taxon>
        <taxon>Fabaceae</taxon>
        <taxon>Papilionoideae</taxon>
        <taxon>50 kb inversion clade</taxon>
        <taxon>genistoids sensu lato</taxon>
        <taxon>core genistoids</taxon>
        <taxon>Genisteae</taxon>
        <taxon>Lupinus</taxon>
    </lineage>
</organism>
<dbReference type="AlphaFoldDB" id="A0AAV1YC64"/>
<dbReference type="InterPro" id="IPR027329">
    <property type="entry name" value="TPX2_C"/>
</dbReference>
<evidence type="ECO:0000259" key="7">
    <source>
        <dbReference type="Pfam" id="PF06886"/>
    </source>
</evidence>
<evidence type="ECO:0000256" key="3">
    <source>
        <dbReference type="ARBA" id="ARBA00022490"/>
    </source>
</evidence>
<keyword evidence="4" id="KW-0493">Microtubule</keyword>
<evidence type="ECO:0000313" key="8">
    <source>
        <dbReference type="EMBL" id="CAL0331490.1"/>
    </source>
</evidence>
<keyword evidence="5" id="KW-0206">Cytoskeleton</keyword>
<name>A0AAV1YC64_LUPLU</name>
<feature type="region of interest" description="Disordered" evidence="6">
    <location>
        <begin position="340"/>
        <end position="426"/>
    </location>
</feature>
<dbReference type="Proteomes" id="UP001497480">
    <property type="component" value="Unassembled WGS sequence"/>
</dbReference>
<accession>A0AAV1YC64</accession>